<evidence type="ECO:0000256" key="2">
    <source>
        <dbReference type="SAM" id="MobiDB-lite"/>
    </source>
</evidence>
<dbReference type="CDD" id="cd16936">
    <property type="entry name" value="HATPase_RsbW-like"/>
    <property type="match status" value="1"/>
</dbReference>
<dbReference type="InterPro" id="IPR036457">
    <property type="entry name" value="PPM-type-like_dom_sf"/>
</dbReference>
<comment type="caution">
    <text evidence="4">The sequence shown here is derived from an EMBL/GenBank/DDBJ whole genome shotgun (WGS) entry which is preliminary data.</text>
</comment>
<evidence type="ECO:0000256" key="1">
    <source>
        <dbReference type="ARBA" id="ARBA00022801"/>
    </source>
</evidence>
<dbReference type="PANTHER" id="PTHR43156">
    <property type="entry name" value="STAGE II SPORULATION PROTEIN E-RELATED"/>
    <property type="match status" value="1"/>
</dbReference>
<dbReference type="Gene3D" id="3.60.40.10">
    <property type="entry name" value="PPM-type phosphatase domain"/>
    <property type="match status" value="1"/>
</dbReference>
<dbReference type="PROSITE" id="PS50113">
    <property type="entry name" value="PAC"/>
    <property type="match status" value="1"/>
</dbReference>
<feature type="region of interest" description="Disordered" evidence="2">
    <location>
        <begin position="1"/>
        <end position="22"/>
    </location>
</feature>
<dbReference type="Gene3D" id="3.30.565.10">
    <property type="entry name" value="Histidine kinase-like ATPase, C-terminal domain"/>
    <property type="match status" value="1"/>
</dbReference>
<dbReference type="InterPro" id="IPR035965">
    <property type="entry name" value="PAS-like_dom_sf"/>
</dbReference>
<dbReference type="InterPro" id="IPR029016">
    <property type="entry name" value="GAF-like_dom_sf"/>
</dbReference>
<dbReference type="SUPFAM" id="SSF55781">
    <property type="entry name" value="GAF domain-like"/>
    <property type="match status" value="1"/>
</dbReference>
<dbReference type="Pfam" id="PF07228">
    <property type="entry name" value="SpoIIE"/>
    <property type="match status" value="1"/>
</dbReference>
<dbReference type="SMART" id="SM00331">
    <property type="entry name" value="PP2C_SIG"/>
    <property type="match status" value="1"/>
</dbReference>
<dbReference type="PANTHER" id="PTHR43156:SF2">
    <property type="entry name" value="STAGE II SPORULATION PROTEIN E"/>
    <property type="match status" value="1"/>
</dbReference>
<dbReference type="Gene3D" id="3.30.450.20">
    <property type="entry name" value="PAS domain"/>
    <property type="match status" value="1"/>
</dbReference>
<dbReference type="Pfam" id="PF13581">
    <property type="entry name" value="HATPase_c_2"/>
    <property type="match status" value="1"/>
</dbReference>
<dbReference type="Gene3D" id="3.30.450.40">
    <property type="match status" value="1"/>
</dbReference>
<protein>
    <submittedName>
        <fullName evidence="4">SpoIIE family protein phosphatase</fullName>
    </submittedName>
</protein>
<evidence type="ECO:0000313" key="4">
    <source>
        <dbReference type="EMBL" id="GAA1907585.1"/>
    </source>
</evidence>
<feature type="domain" description="PAC" evidence="3">
    <location>
        <begin position="142"/>
        <end position="194"/>
    </location>
</feature>
<dbReference type="InterPro" id="IPR000700">
    <property type="entry name" value="PAS-assoc_C"/>
</dbReference>
<evidence type="ECO:0000259" key="3">
    <source>
        <dbReference type="PROSITE" id="PS50113"/>
    </source>
</evidence>
<dbReference type="InterPro" id="IPR003018">
    <property type="entry name" value="GAF"/>
</dbReference>
<dbReference type="RefSeq" id="WP_344259995.1">
    <property type="nucleotide sequence ID" value="NZ_BAAAMJ010000012.1"/>
</dbReference>
<dbReference type="CDD" id="cd00130">
    <property type="entry name" value="PAS"/>
    <property type="match status" value="1"/>
</dbReference>
<dbReference type="Pfam" id="PF08448">
    <property type="entry name" value="PAS_4"/>
    <property type="match status" value="1"/>
</dbReference>
<accession>A0ABN2NZZ6</accession>
<dbReference type="InterPro" id="IPR000014">
    <property type="entry name" value="PAS"/>
</dbReference>
<keyword evidence="5" id="KW-1185">Reference proteome</keyword>
<dbReference type="InterPro" id="IPR003594">
    <property type="entry name" value="HATPase_dom"/>
</dbReference>
<dbReference type="InterPro" id="IPR013656">
    <property type="entry name" value="PAS_4"/>
</dbReference>
<evidence type="ECO:0000313" key="5">
    <source>
        <dbReference type="Proteomes" id="UP001501303"/>
    </source>
</evidence>
<dbReference type="SUPFAM" id="SSF55785">
    <property type="entry name" value="PYP-like sensor domain (PAS domain)"/>
    <property type="match status" value="1"/>
</dbReference>
<keyword evidence="1" id="KW-0378">Hydrolase</keyword>
<dbReference type="Pfam" id="PF01590">
    <property type="entry name" value="GAF"/>
    <property type="match status" value="1"/>
</dbReference>
<name>A0ABN2NZZ6_9ACTN</name>
<dbReference type="InterPro" id="IPR001932">
    <property type="entry name" value="PPM-type_phosphatase-like_dom"/>
</dbReference>
<proteinExistence type="predicted"/>
<dbReference type="InterPro" id="IPR036890">
    <property type="entry name" value="HATPase_C_sf"/>
</dbReference>
<dbReference type="Proteomes" id="UP001501303">
    <property type="component" value="Unassembled WGS sequence"/>
</dbReference>
<reference evidence="4 5" key="1">
    <citation type="journal article" date="2019" name="Int. J. Syst. Evol. Microbiol.">
        <title>The Global Catalogue of Microorganisms (GCM) 10K type strain sequencing project: providing services to taxonomists for standard genome sequencing and annotation.</title>
        <authorList>
            <consortium name="The Broad Institute Genomics Platform"/>
            <consortium name="The Broad Institute Genome Sequencing Center for Infectious Disease"/>
            <person name="Wu L."/>
            <person name="Ma J."/>
        </authorList>
    </citation>
    <scope>NUCLEOTIDE SEQUENCE [LARGE SCALE GENOMIC DNA]</scope>
    <source>
        <strain evidence="4 5">JCM 13581</strain>
    </source>
</reference>
<gene>
    <name evidence="4" type="ORF">GCM10009716_17030</name>
</gene>
<organism evidence="4 5">
    <name type="scientific">Streptomyces sodiiphilus</name>
    <dbReference type="NCBI Taxonomy" id="226217"/>
    <lineage>
        <taxon>Bacteria</taxon>
        <taxon>Bacillati</taxon>
        <taxon>Actinomycetota</taxon>
        <taxon>Actinomycetes</taxon>
        <taxon>Kitasatosporales</taxon>
        <taxon>Streptomycetaceae</taxon>
        <taxon>Streptomyces</taxon>
    </lineage>
</organism>
<dbReference type="EMBL" id="BAAAMJ010000012">
    <property type="protein sequence ID" value="GAA1907585.1"/>
    <property type="molecule type" value="Genomic_DNA"/>
</dbReference>
<dbReference type="InterPro" id="IPR052016">
    <property type="entry name" value="Bact_Sigma-Reg"/>
</dbReference>
<sequence>MARRPRRERRPDPQPLRGTGSLRRLTGTPLEVYFEILPLPPGSQACALVTVMPAALARRRQEDQALVRALFAQRRVGMAIHDTEIRIVRVNITHDVPAWEESARAGITPRVPLELVMVPRDAQAVKEQLRRVADTGEPLIDWEHSARLLDSPQRERVISVSAFRLQDENGALMGVAAVFTDVTEQHVAQRRLSLLYTASQRLGRSLDTVRNCEELAGVLVPGFADLAAVDLTDEVVSGDEPGDFVSGRSLLRRVATVPDDGWPGEIYGTGDTFPLRELESEKLREGRVLVVADLAWLRARLASDEQRSRLVLPGRAASMMVVPLRARGLVLGALVLWRTAERAAFDPGDAELAQEVASRAALSVDNARRYTREHRTVETLQRSLLPEPVTEVSAAEAAGTYVPAGTAAGIGGSWFDVIPLSSARVAFVVGDVPGHGLAATATMGRLRTAVQTLADLDLAPEELLARLDDLALRLSEAADPAAGSGIQGASCVYCVYDPVTGCCTVAGAGRPPPVFARPGEGSAEYVPLRPGQPLGVDGLPSEQYEVRLPPGSVLAFCTDELVKQAGGSTSDGMERLRVKVGAAAAAYAAPSEIARVVLGDLLTGEPPANDVALLVARVRSLPEGSSVAWEFPADPAVVARTRDLVLGQLAQWGLEELSFSTELIASELVTNSIRYAGGPVGLRLIKDETLICEVSDPSQTQPHLRRARPTDEGGRGLFLIAQLAHRWGSRYTQTGKTIWTEQLLHGAEA</sequence>